<dbReference type="EMBL" id="MTKT01002214">
    <property type="protein sequence ID" value="OWM81283.1"/>
    <property type="molecule type" value="Genomic_DNA"/>
</dbReference>
<name>A0A218X8M3_PUNGR</name>
<accession>A0A218X8M3</accession>
<reference evidence="2" key="1">
    <citation type="journal article" date="2017" name="Plant J.">
        <title>The pomegranate (Punica granatum L.) genome and the genomics of punicalagin biosynthesis.</title>
        <authorList>
            <person name="Qin G."/>
            <person name="Xu C."/>
            <person name="Ming R."/>
            <person name="Tang H."/>
            <person name="Guyot R."/>
            <person name="Kramer E.M."/>
            <person name="Hu Y."/>
            <person name="Yi X."/>
            <person name="Qi Y."/>
            <person name="Xu X."/>
            <person name="Gao Z."/>
            <person name="Pan H."/>
            <person name="Jian J."/>
            <person name="Tian Y."/>
            <person name="Yue Z."/>
            <person name="Xu Y."/>
        </authorList>
    </citation>
    <scope>NUCLEOTIDE SEQUENCE [LARGE SCALE GENOMIC DNA]</scope>
    <source>
        <strain evidence="2">cv. Dabenzi</strain>
    </source>
</reference>
<evidence type="ECO:0000313" key="1">
    <source>
        <dbReference type="EMBL" id="OWM81283.1"/>
    </source>
</evidence>
<protein>
    <submittedName>
        <fullName evidence="1">Uncharacterized protein</fullName>
    </submittedName>
</protein>
<comment type="caution">
    <text evidence="1">The sequence shown here is derived from an EMBL/GenBank/DDBJ whole genome shotgun (WGS) entry which is preliminary data.</text>
</comment>
<evidence type="ECO:0000313" key="2">
    <source>
        <dbReference type="Proteomes" id="UP000197138"/>
    </source>
</evidence>
<sequence>MALFSNIFSCFSDSTQENRRGYLCNGEVCVLADGKSLNGDQKKQQSPVGKISFARLSNPMRKALSFSS</sequence>
<proteinExistence type="predicted"/>
<organism evidence="1 2">
    <name type="scientific">Punica granatum</name>
    <name type="common">Pomegranate</name>
    <dbReference type="NCBI Taxonomy" id="22663"/>
    <lineage>
        <taxon>Eukaryota</taxon>
        <taxon>Viridiplantae</taxon>
        <taxon>Streptophyta</taxon>
        <taxon>Embryophyta</taxon>
        <taxon>Tracheophyta</taxon>
        <taxon>Spermatophyta</taxon>
        <taxon>Magnoliopsida</taxon>
        <taxon>eudicotyledons</taxon>
        <taxon>Gunneridae</taxon>
        <taxon>Pentapetalae</taxon>
        <taxon>rosids</taxon>
        <taxon>malvids</taxon>
        <taxon>Myrtales</taxon>
        <taxon>Lythraceae</taxon>
        <taxon>Punica</taxon>
    </lineage>
</organism>
<gene>
    <name evidence="1" type="ORF">CDL15_Pgr007321</name>
</gene>
<dbReference type="Proteomes" id="UP000197138">
    <property type="component" value="Unassembled WGS sequence"/>
</dbReference>
<dbReference type="AlphaFoldDB" id="A0A218X8M3"/>